<comment type="similarity">
    <text evidence="1">Belongs to the 'phage' integrase family.</text>
</comment>
<dbReference type="SUPFAM" id="SSF56349">
    <property type="entry name" value="DNA breaking-rejoining enzymes"/>
    <property type="match status" value="1"/>
</dbReference>
<dbReference type="InterPro" id="IPR002104">
    <property type="entry name" value="Integrase_catalytic"/>
</dbReference>
<proteinExistence type="inferred from homology"/>
<dbReference type="GO" id="GO:0015074">
    <property type="term" value="P:DNA integration"/>
    <property type="evidence" value="ECO:0007669"/>
    <property type="project" value="UniProtKB-KW"/>
</dbReference>
<dbReference type="InterPro" id="IPR038488">
    <property type="entry name" value="Integrase_DNA-bd_sf"/>
</dbReference>
<dbReference type="Pfam" id="PF22022">
    <property type="entry name" value="Phage_int_M"/>
    <property type="match status" value="1"/>
</dbReference>
<keyword evidence="6" id="KW-1185">Reference proteome</keyword>
<reference evidence="5 6" key="1">
    <citation type="submission" date="2018-07" db="EMBL/GenBank/DDBJ databases">
        <title>Erythrobacter nanhaiensis sp. nov., a novel member of the genus Erythrobacter isolated from the South China Sea.</title>
        <authorList>
            <person name="Chen X."/>
            <person name="Liu J."/>
        </authorList>
    </citation>
    <scope>NUCLEOTIDE SEQUENCE [LARGE SCALE GENOMIC DNA]</scope>
    <source>
        <strain evidence="5 6">S-5</strain>
    </source>
</reference>
<sequence>MPDPVREKRLFDGGGLYLAIRPSGAKSWKLKYRWHGAEKKLTIGPYPAVSLREAREKRDEAKAQISAGTDPGAAKRARLRKVAVGETFEEVARTWHAGKKAKLTDRYAGELLRRLEVNAFPLLGRKQIAAITPADVLEAIRRIEKRGSFVMAQEVRATMSEVFVWAIASGLAETDPAAIIRKALQPSVSGRFPAVETVEEARDLLNAIDKRNGNRGLVQTKLASRLLALTAVRPGVVRIAERDEFEQLEGSEPFWRIPAAKMKLLAARKSDSRFDFIVPLAPAAAAAVSAAMEKSAHQSFLFPGANRDAPISDSTLSQLYLDAGYRGRHVPHGWRAAFSTIMNERAAVQERWGDREIIDLMLAHVKGDVEAAYNRAAYMPRRRQLAEEWAQLLDVGLKDPHALS</sequence>
<dbReference type="GO" id="GO:0003677">
    <property type="term" value="F:DNA binding"/>
    <property type="evidence" value="ECO:0007669"/>
    <property type="project" value="UniProtKB-KW"/>
</dbReference>
<dbReference type="OrthoDB" id="7388552at2"/>
<comment type="caution">
    <text evidence="5">The sequence shown here is derived from an EMBL/GenBank/DDBJ whole genome shotgun (WGS) entry which is preliminary data.</text>
</comment>
<dbReference type="PANTHER" id="PTHR30629">
    <property type="entry name" value="PROPHAGE INTEGRASE"/>
    <property type="match status" value="1"/>
</dbReference>
<gene>
    <name evidence="5" type="ORF">DL238_14820</name>
</gene>
<dbReference type="Proteomes" id="UP000254101">
    <property type="component" value="Unassembled WGS sequence"/>
</dbReference>
<dbReference type="PROSITE" id="PS51898">
    <property type="entry name" value="TYR_RECOMBINASE"/>
    <property type="match status" value="1"/>
</dbReference>
<feature type="domain" description="Tyr recombinase" evidence="4">
    <location>
        <begin position="191"/>
        <end position="394"/>
    </location>
</feature>
<evidence type="ECO:0000313" key="6">
    <source>
        <dbReference type="Proteomes" id="UP000254101"/>
    </source>
</evidence>
<accession>A0A395LGW5</accession>
<dbReference type="Pfam" id="PF13356">
    <property type="entry name" value="Arm-DNA-bind_3"/>
    <property type="match status" value="1"/>
</dbReference>
<dbReference type="Gene3D" id="1.10.150.130">
    <property type="match status" value="1"/>
</dbReference>
<dbReference type="InterPro" id="IPR050808">
    <property type="entry name" value="Phage_Integrase"/>
</dbReference>
<organism evidence="5 6">
    <name type="scientific">Alteriqipengyuania lutimaris</name>
    <dbReference type="NCBI Taxonomy" id="1538146"/>
    <lineage>
        <taxon>Bacteria</taxon>
        <taxon>Pseudomonadati</taxon>
        <taxon>Pseudomonadota</taxon>
        <taxon>Alphaproteobacteria</taxon>
        <taxon>Sphingomonadales</taxon>
        <taxon>Erythrobacteraceae</taxon>
        <taxon>Alteriqipengyuania</taxon>
    </lineage>
</organism>
<dbReference type="EMBL" id="QRBB01000002">
    <property type="protein sequence ID" value="RDS76136.1"/>
    <property type="molecule type" value="Genomic_DNA"/>
</dbReference>
<evidence type="ECO:0000256" key="1">
    <source>
        <dbReference type="ARBA" id="ARBA00008857"/>
    </source>
</evidence>
<dbReference type="InterPro" id="IPR025166">
    <property type="entry name" value="Integrase_DNA_bind_dom"/>
</dbReference>
<dbReference type="Gene3D" id="3.30.160.390">
    <property type="entry name" value="Integrase, DNA-binding domain"/>
    <property type="match status" value="1"/>
</dbReference>
<keyword evidence="2" id="KW-0229">DNA integration</keyword>
<dbReference type="InterPro" id="IPR053876">
    <property type="entry name" value="Phage_int_M"/>
</dbReference>
<dbReference type="InterPro" id="IPR011010">
    <property type="entry name" value="DNA_brk_join_enz"/>
</dbReference>
<keyword evidence="3" id="KW-0238">DNA-binding</keyword>
<dbReference type="AlphaFoldDB" id="A0A395LGW5"/>
<evidence type="ECO:0000313" key="5">
    <source>
        <dbReference type="EMBL" id="RDS76136.1"/>
    </source>
</evidence>
<evidence type="ECO:0000259" key="4">
    <source>
        <dbReference type="PROSITE" id="PS51898"/>
    </source>
</evidence>
<protein>
    <submittedName>
        <fullName evidence="5">DUF4102 domain-containing protein</fullName>
    </submittedName>
</protein>
<evidence type="ECO:0000256" key="2">
    <source>
        <dbReference type="ARBA" id="ARBA00022908"/>
    </source>
</evidence>
<evidence type="ECO:0000256" key="3">
    <source>
        <dbReference type="ARBA" id="ARBA00023125"/>
    </source>
</evidence>
<dbReference type="GO" id="GO:0006310">
    <property type="term" value="P:DNA recombination"/>
    <property type="evidence" value="ECO:0007669"/>
    <property type="project" value="InterPro"/>
</dbReference>
<dbReference type="InterPro" id="IPR010998">
    <property type="entry name" value="Integrase_recombinase_N"/>
</dbReference>
<name>A0A395LGW5_9SPHN</name>
<dbReference type="PANTHER" id="PTHR30629:SF2">
    <property type="entry name" value="PROPHAGE INTEGRASE INTS-RELATED"/>
    <property type="match status" value="1"/>
</dbReference>